<dbReference type="InterPro" id="IPR036157">
    <property type="entry name" value="dUTPase-like_sf"/>
</dbReference>
<dbReference type="PANTHER" id="PTHR42680">
    <property type="entry name" value="DCTP DEAMINASE"/>
    <property type="match status" value="1"/>
</dbReference>
<sequence length="172" mass="19489">MILSETDIKNLLSRNDLEIIPLTPSQIQPASVDLRLGYHYQKLKCNQIIRYDDPVQYTEIENEVMIIPPLSFLLACTKEYIKIPPNLTAFVEGIRSIGKLGLFVQNAGWIDPGFEGNITLALFNASSQHIELKSGQRICQLIFAQVNSEVTAPYLGKYLFQRYATSSKIHEE</sequence>
<accession>A0ABV8B761</accession>
<dbReference type="NCBIfam" id="TIGR02274">
    <property type="entry name" value="dCTP_deam"/>
    <property type="match status" value="1"/>
</dbReference>
<dbReference type="InterPro" id="IPR011962">
    <property type="entry name" value="dCTP_deaminase"/>
</dbReference>
<dbReference type="RefSeq" id="WP_377916990.1">
    <property type="nucleotide sequence ID" value="NZ_JBHRZT010000067.1"/>
</dbReference>
<comment type="subunit">
    <text evidence="3">Homotrimer.</text>
</comment>
<feature type="binding site" evidence="3">
    <location>
        <position position="111"/>
    </location>
    <ligand>
        <name>dCTP</name>
        <dbReference type="ChEBI" id="CHEBI:61481"/>
    </ligand>
</feature>
<dbReference type="EMBL" id="JBHRZT010000067">
    <property type="protein sequence ID" value="MFC3885006.1"/>
    <property type="molecule type" value="Genomic_DNA"/>
</dbReference>
<keyword evidence="3" id="KW-0547">Nucleotide-binding</keyword>
<feature type="binding site" evidence="3">
    <location>
        <position position="140"/>
    </location>
    <ligand>
        <name>dCTP</name>
        <dbReference type="ChEBI" id="CHEBI:61481"/>
    </ligand>
</feature>
<reference evidence="5" key="1">
    <citation type="journal article" date="2019" name="Int. J. Syst. Evol. Microbiol.">
        <title>The Global Catalogue of Microorganisms (GCM) 10K type strain sequencing project: providing services to taxonomists for standard genome sequencing and annotation.</title>
        <authorList>
            <consortium name="The Broad Institute Genomics Platform"/>
            <consortium name="The Broad Institute Genome Sequencing Center for Infectious Disease"/>
            <person name="Wu L."/>
            <person name="Ma J."/>
        </authorList>
    </citation>
    <scope>NUCLEOTIDE SEQUENCE [LARGE SCALE GENOMIC DNA]</scope>
    <source>
        <strain evidence="5">CCUG 61889</strain>
    </source>
</reference>
<comment type="caution">
    <text evidence="3">Lacks conserved residue(s) required for the propagation of feature annotation.</text>
</comment>
<dbReference type="GO" id="GO:0008829">
    <property type="term" value="F:dCTP deaminase activity"/>
    <property type="evidence" value="ECO:0007669"/>
    <property type="project" value="UniProtKB-EC"/>
</dbReference>
<dbReference type="SUPFAM" id="SSF51283">
    <property type="entry name" value="dUTPase-like"/>
    <property type="match status" value="1"/>
</dbReference>
<feature type="binding site" evidence="3">
    <location>
        <position position="161"/>
    </location>
    <ligand>
        <name>dCTP</name>
        <dbReference type="ChEBI" id="CHEBI:61481"/>
    </ligand>
</feature>
<organism evidence="4 5">
    <name type="scientific">Bacillus songklensis</name>
    <dbReference type="NCBI Taxonomy" id="1069116"/>
    <lineage>
        <taxon>Bacteria</taxon>
        <taxon>Bacillati</taxon>
        <taxon>Bacillota</taxon>
        <taxon>Bacilli</taxon>
        <taxon>Bacillales</taxon>
        <taxon>Bacillaceae</taxon>
        <taxon>Bacillus</taxon>
    </lineage>
</organism>
<dbReference type="CDD" id="cd07557">
    <property type="entry name" value="trimeric_dUTPase"/>
    <property type="match status" value="1"/>
</dbReference>
<proteinExistence type="inferred from homology"/>
<dbReference type="InterPro" id="IPR033704">
    <property type="entry name" value="dUTPase_trimeric"/>
</dbReference>
<gene>
    <name evidence="3 4" type="primary">dcd</name>
    <name evidence="4" type="ORF">ACFOU2_16635</name>
</gene>
<dbReference type="EC" id="3.5.4.30" evidence="3"/>
<dbReference type="HAMAP" id="MF_00146">
    <property type="entry name" value="dCTP_deaminase"/>
    <property type="match status" value="1"/>
</dbReference>
<dbReference type="Gene3D" id="2.70.40.10">
    <property type="match status" value="1"/>
</dbReference>
<comment type="similarity">
    <text evidence="3">Belongs to the dCTP deaminase family.</text>
</comment>
<dbReference type="Proteomes" id="UP001595752">
    <property type="component" value="Unassembled WGS sequence"/>
</dbReference>
<comment type="pathway">
    <text evidence="3">Pyrimidine metabolism; dUMP biosynthesis; dUMP from dCTP: step 1/1.</text>
</comment>
<comment type="caution">
    <text evidence="4">The sequence shown here is derived from an EMBL/GenBank/DDBJ whole genome shotgun (WGS) entry which is preliminary data.</text>
</comment>
<keyword evidence="2 3" id="KW-0546">Nucleotide metabolism</keyword>
<evidence type="ECO:0000256" key="3">
    <source>
        <dbReference type="HAMAP-Rule" id="MF_00146"/>
    </source>
</evidence>
<feature type="binding site" evidence="3">
    <location>
        <position position="154"/>
    </location>
    <ligand>
        <name>dCTP</name>
        <dbReference type="ChEBI" id="CHEBI:61481"/>
    </ligand>
</feature>
<comment type="function">
    <text evidence="3">Bifunctional enzyme that catalyzes both the deamination of dCTP to dUTP and the hydrolysis of dUTP to dUMP without releasing the toxic dUTP intermediate.</text>
</comment>
<keyword evidence="5" id="KW-1185">Reference proteome</keyword>
<dbReference type="Pfam" id="PF22769">
    <property type="entry name" value="DCD"/>
    <property type="match status" value="1"/>
</dbReference>
<feature type="binding site" evidence="3">
    <location>
        <position position="157"/>
    </location>
    <ligand>
        <name>dCTP</name>
        <dbReference type="ChEBI" id="CHEBI:61481"/>
    </ligand>
</feature>
<comment type="catalytic activity">
    <reaction evidence="3">
        <text>dCTP + 2 H2O = dUMP + NH4(+) + diphosphate</text>
        <dbReference type="Rhea" id="RHEA:19205"/>
        <dbReference type="ChEBI" id="CHEBI:15377"/>
        <dbReference type="ChEBI" id="CHEBI:28938"/>
        <dbReference type="ChEBI" id="CHEBI:33019"/>
        <dbReference type="ChEBI" id="CHEBI:61481"/>
        <dbReference type="ChEBI" id="CHEBI:246422"/>
        <dbReference type="EC" id="3.5.4.30"/>
    </reaction>
</comment>
<dbReference type="PANTHER" id="PTHR42680:SF3">
    <property type="entry name" value="DCTP DEAMINASE"/>
    <property type="match status" value="1"/>
</dbReference>
<evidence type="ECO:0000313" key="4">
    <source>
        <dbReference type="EMBL" id="MFC3885006.1"/>
    </source>
</evidence>
<evidence type="ECO:0000256" key="1">
    <source>
        <dbReference type="ARBA" id="ARBA00022801"/>
    </source>
</evidence>
<evidence type="ECO:0000256" key="2">
    <source>
        <dbReference type="ARBA" id="ARBA00023080"/>
    </source>
</evidence>
<name>A0ABV8B761_9BACI</name>
<evidence type="ECO:0000313" key="5">
    <source>
        <dbReference type="Proteomes" id="UP001595752"/>
    </source>
</evidence>
<keyword evidence="1 3" id="KW-0378">Hydrolase</keyword>
<protein>
    <recommendedName>
        <fullName evidence="3">dCTP deaminase, dUMP-forming</fullName>
        <ecNumber evidence="3">3.5.4.30</ecNumber>
    </recommendedName>
    <alternativeName>
        <fullName evidence="3">Bifunctional dCTP deaminase:dUTPase</fullName>
    </alternativeName>
    <alternativeName>
        <fullName evidence="3">DCD-DUT</fullName>
    </alternativeName>
</protein>
<feature type="site" description="Important for bifunctional activity" evidence="3">
    <location>
        <begin position="108"/>
        <end position="109"/>
    </location>
</feature>